<accession>A0AAV9XCD4</accession>
<dbReference type="InterPro" id="IPR036910">
    <property type="entry name" value="HMG_box_dom_sf"/>
</dbReference>
<keyword evidence="7" id="KW-1185">Reference proteome</keyword>
<sequence>MANNTKATEVGTKKARQSHNNKVPPDAPRRNLSSFVIFANSRRKELKEQYPDRAYPQIQSDISYEWEKLDSDGKEPWKKAMTDDKERYKKEMELYRKYGPGWVWVVGHKMRQDLGLTDEDCTQLQFPSSVEAYSSSLRPSRSHSRNENNRSLRRTRENPVAAPHDSRSFEPSSSERIDPSSQTDNTHPSYFELPVRVSRPEELLEYDDTLIPMSAHGSENTTPSVMTIAMSNSIIMTPRRSQIRNERNTDTCATPAYGDEIFPQGRDIDIFSPTVFDGFGLETPWADPDPDIDHYEWDS</sequence>
<feature type="DNA-binding region" description="HMG box" evidence="3">
    <location>
        <begin position="28"/>
        <end position="96"/>
    </location>
</feature>
<dbReference type="InterPro" id="IPR051965">
    <property type="entry name" value="ChromReg_NeuronalGeneExpr"/>
</dbReference>
<dbReference type="AlphaFoldDB" id="A0AAV9XCD4"/>
<proteinExistence type="predicted"/>
<dbReference type="EMBL" id="JAVHJO010000006">
    <property type="protein sequence ID" value="KAK6539717.1"/>
    <property type="molecule type" value="Genomic_DNA"/>
</dbReference>
<dbReference type="SUPFAM" id="SSF47095">
    <property type="entry name" value="HMG-box"/>
    <property type="match status" value="1"/>
</dbReference>
<evidence type="ECO:0000256" key="2">
    <source>
        <dbReference type="ARBA" id="ARBA00023242"/>
    </source>
</evidence>
<name>A0AAV9XCD4_9PEZI</name>
<dbReference type="GO" id="GO:0003677">
    <property type="term" value="F:DNA binding"/>
    <property type="evidence" value="ECO:0007669"/>
    <property type="project" value="UniProtKB-UniRule"/>
</dbReference>
<evidence type="ECO:0000259" key="5">
    <source>
        <dbReference type="PROSITE" id="PS50118"/>
    </source>
</evidence>
<dbReference type="GO" id="GO:0010468">
    <property type="term" value="P:regulation of gene expression"/>
    <property type="evidence" value="ECO:0007669"/>
    <property type="project" value="TreeGrafter"/>
</dbReference>
<feature type="compositionally biased region" description="Basic and acidic residues" evidence="4">
    <location>
        <begin position="164"/>
        <end position="178"/>
    </location>
</feature>
<feature type="region of interest" description="Disordered" evidence="4">
    <location>
        <begin position="1"/>
        <end position="32"/>
    </location>
</feature>
<keyword evidence="1 3" id="KW-0238">DNA-binding</keyword>
<dbReference type="Proteomes" id="UP001365542">
    <property type="component" value="Unassembled WGS sequence"/>
</dbReference>
<keyword evidence="2 3" id="KW-0539">Nucleus</keyword>
<dbReference type="InterPro" id="IPR009071">
    <property type="entry name" value="HMG_box_dom"/>
</dbReference>
<feature type="region of interest" description="Disordered" evidence="4">
    <location>
        <begin position="132"/>
        <end position="191"/>
    </location>
</feature>
<gene>
    <name evidence="6" type="ORF">TWF694_009918</name>
</gene>
<evidence type="ECO:0000256" key="3">
    <source>
        <dbReference type="PROSITE-ProRule" id="PRU00267"/>
    </source>
</evidence>
<evidence type="ECO:0000313" key="7">
    <source>
        <dbReference type="Proteomes" id="UP001365542"/>
    </source>
</evidence>
<protein>
    <recommendedName>
        <fullName evidence="5">HMG box domain-containing protein</fullName>
    </recommendedName>
</protein>
<evidence type="ECO:0000256" key="4">
    <source>
        <dbReference type="SAM" id="MobiDB-lite"/>
    </source>
</evidence>
<dbReference type="PROSITE" id="PS50118">
    <property type="entry name" value="HMG_BOX_2"/>
    <property type="match status" value="1"/>
</dbReference>
<feature type="compositionally biased region" description="Basic and acidic residues" evidence="4">
    <location>
        <begin position="144"/>
        <end position="157"/>
    </location>
</feature>
<dbReference type="Gene3D" id="1.10.30.10">
    <property type="entry name" value="High mobility group box domain"/>
    <property type="match status" value="1"/>
</dbReference>
<dbReference type="Pfam" id="PF00505">
    <property type="entry name" value="HMG_box"/>
    <property type="match status" value="1"/>
</dbReference>
<feature type="compositionally biased region" description="Polar residues" evidence="4">
    <location>
        <begin position="179"/>
        <end position="188"/>
    </location>
</feature>
<dbReference type="GO" id="GO:0005634">
    <property type="term" value="C:nucleus"/>
    <property type="evidence" value="ECO:0007669"/>
    <property type="project" value="UniProtKB-UniRule"/>
</dbReference>
<feature type="domain" description="HMG box" evidence="5">
    <location>
        <begin position="28"/>
        <end position="96"/>
    </location>
</feature>
<reference evidence="6 7" key="1">
    <citation type="submission" date="2019-10" db="EMBL/GenBank/DDBJ databases">
        <authorList>
            <person name="Palmer J.M."/>
        </authorList>
    </citation>
    <scope>NUCLEOTIDE SEQUENCE [LARGE SCALE GENOMIC DNA]</scope>
    <source>
        <strain evidence="6 7">TWF694</strain>
    </source>
</reference>
<evidence type="ECO:0000256" key="1">
    <source>
        <dbReference type="ARBA" id="ARBA00023125"/>
    </source>
</evidence>
<dbReference type="PANTHER" id="PTHR46040">
    <property type="entry name" value="HIGH MOBILITY GROUP PROTEIN 2"/>
    <property type="match status" value="1"/>
</dbReference>
<dbReference type="PANTHER" id="PTHR46040:SF3">
    <property type="entry name" value="HIGH MOBILITY GROUP PROTEIN 2"/>
    <property type="match status" value="1"/>
</dbReference>
<organism evidence="6 7">
    <name type="scientific">Orbilia ellipsospora</name>
    <dbReference type="NCBI Taxonomy" id="2528407"/>
    <lineage>
        <taxon>Eukaryota</taxon>
        <taxon>Fungi</taxon>
        <taxon>Dikarya</taxon>
        <taxon>Ascomycota</taxon>
        <taxon>Pezizomycotina</taxon>
        <taxon>Orbiliomycetes</taxon>
        <taxon>Orbiliales</taxon>
        <taxon>Orbiliaceae</taxon>
        <taxon>Orbilia</taxon>
    </lineage>
</organism>
<comment type="caution">
    <text evidence="6">The sequence shown here is derived from an EMBL/GenBank/DDBJ whole genome shotgun (WGS) entry which is preliminary data.</text>
</comment>
<evidence type="ECO:0000313" key="6">
    <source>
        <dbReference type="EMBL" id="KAK6539717.1"/>
    </source>
</evidence>
<dbReference type="SMART" id="SM00398">
    <property type="entry name" value="HMG"/>
    <property type="match status" value="1"/>
</dbReference>